<reference evidence="3 4" key="1">
    <citation type="journal article" date="2010" name="Proc. Natl. Acad. Sci. U.S.A.">
        <title>A Nitrospira metagenome illuminates the physiology and evolution of globally important nitrite-oxidizing bacteria.</title>
        <authorList>
            <person name="Lucker S."/>
            <person name="Wagner M."/>
            <person name="Maixner F."/>
            <person name="Pelletier E."/>
            <person name="Koch H."/>
            <person name="Vacherie B."/>
            <person name="Rattei T."/>
            <person name="Sinninghe Damste J."/>
            <person name="Spieck E."/>
            <person name="Le Paslier D."/>
            <person name="Daims H."/>
        </authorList>
    </citation>
    <scope>NUCLEOTIDE SEQUENCE [LARGE SCALE GENOMIC DNA]</scope>
</reference>
<evidence type="ECO:0000256" key="1">
    <source>
        <dbReference type="SAM" id="SignalP"/>
    </source>
</evidence>
<dbReference type="Proteomes" id="UP000001660">
    <property type="component" value="Chromosome"/>
</dbReference>
<name>D8PAN3_9BACT</name>
<dbReference type="OrthoDB" id="9770826at2"/>
<dbReference type="AlphaFoldDB" id="D8PAN3"/>
<dbReference type="PANTHER" id="PTHR38591:SF1">
    <property type="entry name" value="BLL1000 PROTEIN"/>
    <property type="match status" value="1"/>
</dbReference>
<protein>
    <recommendedName>
        <fullName evidence="2">AttH domain-containing protein</fullName>
    </recommendedName>
</protein>
<organism evidence="3 4">
    <name type="scientific">Nitrospira defluvii</name>
    <dbReference type="NCBI Taxonomy" id="330214"/>
    <lineage>
        <taxon>Bacteria</taxon>
        <taxon>Pseudomonadati</taxon>
        <taxon>Nitrospirota</taxon>
        <taxon>Nitrospiria</taxon>
        <taxon>Nitrospirales</taxon>
        <taxon>Nitrospiraceae</taxon>
        <taxon>Nitrospira</taxon>
    </lineage>
</organism>
<keyword evidence="1" id="KW-0732">Signal</keyword>
<dbReference type="Pfam" id="PF17186">
    <property type="entry name" value="Lipocalin_9"/>
    <property type="match status" value="1"/>
</dbReference>
<dbReference type="KEGG" id="nde:NIDE0517"/>
<dbReference type="EMBL" id="FP929003">
    <property type="protein sequence ID" value="CBK40292.1"/>
    <property type="molecule type" value="Genomic_DNA"/>
</dbReference>
<gene>
    <name evidence="3" type="ORF">NIDE0517</name>
</gene>
<dbReference type="InterPro" id="IPR023374">
    <property type="entry name" value="AttH-like_dom_sf"/>
</dbReference>
<dbReference type="HOGENOM" id="CLU_040626_0_0_0"/>
<dbReference type="PANTHER" id="PTHR38591">
    <property type="entry name" value="HYDROLASE"/>
    <property type="match status" value="1"/>
</dbReference>
<dbReference type="eggNOG" id="COG5621">
    <property type="taxonomic scope" value="Bacteria"/>
</dbReference>
<dbReference type="Gene3D" id="2.40.370.10">
    <property type="entry name" value="AttH-like domain"/>
    <property type="match status" value="2"/>
</dbReference>
<feature type="chain" id="PRO_5003119888" description="AttH domain-containing protein" evidence="1">
    <location>
        <begin position="27"/>
        <end position="378"/>
    </location>
</feature>
<dbReference type="InterPro" id="IPR010791">
    <property type="entry name" value="AttH_dom"/>
</dbReference>
<accession>D8PAN3</accession>
<feature type="signal peptide" evidence="1">
    <location>
        <begin position="1"/>
        <end position="26"/>
    </location>
</feature>
<keyword evidence="4" id="KW-1185">Reference proteome</keyword>
<evidence type="ECO:0000313" key="4">
    <source>
        <dbReference type="Proteomes" id="UP000001660"/>
    </source>
</evidence>
<dbReference type="SUPFAM" id="SSF159245">
    <property type="entry name" value="AttH-like"/>
    <property type="match status" value="1"/>
</dbReference>
<sequence length="378" mass="42476">MTRRHSAFAALTVMVVLLTGTLHSVATDHQAPVFDTAKPGYRYAFPKDHGAHERFRTEWWYYTGHLTAAGGRQFGFELTFFRRGIPPEQVRTHPSQWSIQQLYLAHFALTDLEGNRFLFADKLSREGLGKAGSETDRLHVWLDRWSAAMDDPASSRQRLQAATDAFAINLQVTPRKPPVLHGREGISRKGTRPEQASHYYSFTHLSTEGTIRIGADTFSVTGLSWMDHEFGSADLGRDVVGWDWFSLQLSDSTELMWYSLRRADGSADPVSSGTLIFADGRTQPLTARDLTVEPLDYWTSPRSKAKYPQQWRLTAPSMGINLDVRSLLADQELHTARSTRVTYWEGAVSATGQARGAAVTGRGYVELTGYAERFTQRL</sequence>
<feature type="domain" description="AttH" evidence="2">
    <location>
        <begin position="57"/>
        <end position="232"/>
    </location>
</feature>
<evidence type="ECO:0000259" key="2">
    <source>
        <dbReference type="Pfam" id="PF07143"/>
    </source>
</evidence>
<dbReference type="Pfam" id="PF07143">
    <property type="entry name" value="CrtC"/>
    <property type="match status" value="1"/>
</dbReference>
<evidence type="ECO:0000313" key="3">
    <source>
        <dbReference type="EMBL" id="CBK40292.1"/>
    </source>
</evidence>
<dbReference type="STRING" id="330214.NIDE0517"/>
<proteinExistence type="predicted"/>